<feature type="domain" description="DUF4261" evidence="1">
    <location>
        <begin position="197"/>
        <end position="271"/>
    </location>
</feature>
<reference evidence="2" key="2">
    <citation type="journal article" date="2021" name="PeerJ">
        <title>Extensive microbial diversity within the chicken gut microbiome revealed by metagenomics and culture.</title>
        <authorList>
            <person name="Gilroy R."/>
            <person name="Ravi A."/>
            <person name="Getino M."/>
            <person name="Pursley I."/>
            <person name="Horton D.L."/>
            <person name="Alikhan N.F."/>
            <person name="Baker D."/>
            <person name="Gharbi K."/>
            <person name="Hall N."/>
            <person name="Watson M."/>
            <person name="Adriaenssens E.M."/>
            <person name="Foster-Nyarko E."/>
            <person name="Jarju S."/>
            <person name="Secka A."/>
            <person name="Antonio M."/>
            <person name="Oren A."/>
            <person name="Chaudhuri R.R."/>
            <person name="La Ragione R."/>
            <person name="Hildebrand F."/>
            <person name="Pallen M.J."/>
        </authorList>
    </citation>
    <scope>NUCLEOTIDE SEQUENCE</scope>
    <source>
        <strain evidence="2">CHK191-8634</strain>
    </source>
</reference>
<comment type="caution">
    <text evidence="2">The sequence shown here is derived from an EMBL/GenBank/DDBJ whole genome shotgun (WGS) entry which is preliminary data.</text>
</comment>
<dbReference type="InterPro" id="IPR025357">
    <property type="entry name" value="DUF4261"/>
</dbReference>
<gene>
    <name evidence="2" type="ORF">IAB67_07995</name>
</gene>
<organism evidence="2 3">
    <name type="scientific">Candidatus Ventrousia excrementavium</name>
    <dbReference type="NCBI Taxonomy" id="2840961"/>
    <lineage>
        <taxon>Bacteria</taxon>
        <taxon>Bacillati</taxon>
        <taxon>Bacillota</taxon>
        <taxon>Clostridia</taxon>
        <taxon>Eubacteriales</taxon>
        <taxon>Clostridiaceae</taxon>
        <taxon>Clostridiaceae incertae sedis</taxon>
        <taxon>Candidatus Ventrousia</taxon>
    </lineage>
</organism>
<dbReference type="AlphaFoldDB" id="A0A9D1IXY7"/>
<reference evidence="2" key="1">
    <citation type="submission" date="2020-10" db="EMBL/GenBank/DDBJ databases">
        <authorList>
            <person name="Gilroy R."/>
        </authorList>
    </citation>
    <scope>NUCLEOTIDE SEQUENCE</scope>
    <source>
        <strain evidence="2">CHK191-8634</strain>
    </source>
</reference>
<evidence type="ECO:0000313" key="3">
    <source>
        <dbReference type="Proteomes" id="UP000824073"/>
    </source>
</evidence>
<proteinExistence type="predicted"/>
<evidence type="ECO:0000313" key="2">
    <source>
        <dbReference type="EMBL" id="HIU44219.1"/>
    </source>
</evidence>
<accession>A0A9D1IXY7</accession>
<name>A0A9D1IXY7_9CLOT</name>
<dbReference type="EMBL" id="DVMR01000060">
    <property type="protein sequence ID" value="HIU44219.1"/>
    <property type="molecule type" value="Genomic_DNA"/>
</dbReference>
<dbReference type="Pfam" id="PF14080">
    <property type="entry name" value="DUF4261"/>
    <property type="match status" value="1"/>
</dbReference>
<dbReference type="Proteomes" id="UP000824073">
    <property type="component" value="Unassembled WGS sequence"/>
</dbReference>
<protein>
    <submittedName>
        <fullName evidence="2">DUF4261 domain-containing protein</fullName>
    </submittedName>
</protein>
<evidence type="ECO:0000259" key="1">
    <source>
        <dbReference type="Pfam" id="PF14080"/>
    </source>
</evidence>
<sequence>MELVGSWQPVYYFIPAFARPIRMPKPDAFEKALAHQLGYTDLVIGQLEREHSDERTCSWMLYGHQDSTGHGDRVCQLSITGPEIFDAEKWKAAIQLWHGEKRHELSANQLRYSLTCSCTTSDSLCRVEQYGMIAHCADVILQQSPDCIGIYWPHSQKLVTREFYRTPHWHSPELHFLDGGLHVRCLYDTDSNEELVDTLGLTAIGLPDLQCRCEGLDPARVAGFLRSVAAYLYQNGDVINDGDTLEGVDGGRWPCQHGNSLAKPRRRVLEICPVRPEETVIV</sequence>